<dbReference type="Proteomes" id="UP000187209">
    <property type="component" value="Unassembled WGS sequence"/>
</dbReference>
<comment type="caution">
    <text evidence="2">The sequence shown here is derived from an EMBL/GenBank/DDBJ whole genome shotgun (WGS) entry which is preliminary data.</text>
</comment>
<organism evidence="2 3">
    <name type="scientific">Stentor coeruleus</name>
    <dbReference type="NCBI Taxonomy" id="5963"/>
    <lineage>
        <taxon>Eukaryota</taxon>
        <taxon>Sar</taxon>
        <taxon>Alveolata</taxon>
        <taxon>Ciliophora</taxon>
        <taxon>Postciliodesmatophora</taxon>
        <taxon>Heterotrichea</taxon>
        <taxon>Heterotrichida</taxon>
        <taxon>Stentoridae</taxon>
        <taxon>Stentor</taxon>
    </lineage>
</organism>
<dbReference type="PANTHER" id="PTHR40131:SF1">
    <property type="entry name" value="C1Q DOMAIN-CONTAINING PROTEIN"/>
    <property type="match status" value="1"/>
</dbReference>
<dbReference type="EMBL" id="MPUH01000136">
    <property type="protein sequence ID" value="OMJ89016.1"/>
    <property type="molecule type" value="Genomic_DNA"/>
</dbReference>
<proteinExistence type="predicted"/>
<dbReference type="PANTHER" id="PTHR40131">
    <property type="entry name" value="C1Q DOMAIN-CONTAINING PROTEIN"/>
    <property type="match status" value="1"/>
</dbReference>
<evidence type="ECO:0008006" key="4">
    <source>
        <dbReference type="Google" id="ProtNLM"/>
    </source>
</evidence>
<dbReference type="OrthoDB" id="65833at2759"/>
<protein>
    <recommendedName>
        <fullName evidence="4">C1q domain-containing protein</fullName>
    </recommendedName>
</protein>
<dbReference type="AlphaFoldDB" id="A0A1R2CJ91"/>
<feature type="coiled-coil region" evidence="1">
    <location>
        <begin position="382"/>
        <end position="409"/>
    </location>
</feature>
<gene>
    <name evidence="2" type="ORF">SteCoe_8935</name>
</gene>
<evidence type="ECO:0000256" key="1">
    <source>
        <dbReference type="SAM" id="Coils"/>
    </source>
</evidence>
<name>A0A1R2CJ91_9CILI</name>
<reference evidence="2 3" key="1">
    <citation type="submission" date="2016-11" db="EMBL/GenBank/DDBJ databases">
        <title>The macronuclear genome of Stentor coeruleus: a giant cell with tiny introns.</title>
        <authorList>
            <person name="Slabodnick M."/>
            <person name="Ruby J.G."/>
            <person name="Reiff S.B."/>
            <person name="Swart E.C."/>
            <person name="Gosai S."/>
            <person name="Prabakaran S."/>
            <person name="Witkowska E."/>
            <person name="Larue G.E."/>
            <person name="Fisher S."/>
            <person name="Freeman R.M."/>
            <person name="Gunawardena J."/>
            <person name="Chu W."/>
            <person name="Stover N.A."/>
            <person name="Gregory B.D."/>
            <person name="Nowacki M."/>
            <person name="Derisi J."/>
            <person name="Roy S.W."/>
            <person name="Marshall W.F."/>
            <person name="Sood P."/>
        </authorList>
    </citation>
    <scope>NUCLEOTIDE SEQUENCE [LARGE SCALE GENOMIC DNA]</scope>
    <source>
        <strain evidence="2">WM001</strain>
    </source>
</reference>
<evidence type="ECO:0000313" key="3">
    <source>
        <dbReference type="Proteomes" id="UP000187209"/>
    </source>
</evidence>
<evidence type="ECO:0000313" key="2">
    <source>
        <dbReference type="EMBL" id="OMJ89016.1"/>
    </source>
</evidence>
<keyword evidence="3" id="KW-1185">Reference proteome</keyword>
<accession>A0A1R2CJ91</accession>
<sequence>MNSPKKDYPLLRVRNENENYSLIIVDDLISGINDWKSVQDIVRLTFKALSDVVKCQGETLKELELQIPTKAPKSDINACLAVKSSYNETLRTITEVKNSVESKLSIDEAYSMLDEKVSKSELQYLLGSKANYDEVRSMYCEKNEMRELQAEVRSLRSALQELSEDNYRKIQQCASLRDIQQIQNALEDKASSAEVAELLEEKANKQSVANALHRKANRSDMETLLQTKADLSDFTSLYASVEELSQKVSMKMEQSEFNLFMSEDLQLKVDKTEFDETISSIHILRKELENKAFTHLSNLEGFTSSIKSELEEAQSQLATKSTQEDLEKLSLLVKSTQSEIQELGKTTVSALATKAQEEDLNKLSFIVATKADKKELDSLAHVLENKAEIDELQNCISNIKEELNEINSSIRLDFHKYQDFTSDRSLKTEQCCKIIQEEISRLHESLRMTSERTRENFEETFKNLQIFVSGKADELRITRTELEKIKSDISELDAKKTDRLELRKCIENKVECRDLQESTERCTRDLLKSLSVKCDEIRDMLIKKEKELMQMIDSKPNAHEINNLILENSLTSIRKSYKEETLTESNMMRSSGAFHAREYSNGTDNWKVEFKALDSKISEFINEQLAVNETLCAENCLARWLWRSGEIKGGYSIPWEVESVNTCPENFIWESGNTYIVLMTPGLYEITFAIFASKKPSIELLVNGEPIMIEFNSVGKTWGRHGDGNIIGVSAIEFVAVPGKSRVSMNYSGDVGEGFLGIKKL</sequence>
<keyword evidence="1" id="KW-0175">Coiled coil</keyword>
<feature type="coiled-coil region" evidence="1">
    <location>
        <begin position="138"/>
        <end position="165"/>
    </location>
</feature>